<sequence length="144" mass="16760">MTTRTKLSLTLLLFCCSTFCKAQSVADTAAIKQLLTGIWKQDFRMKANHSLFTRPGHPGVLKDNVDGYRFNFRKDFVTDDNSPSGEKIPYRLRQDSVIVIAEKYLLKIEKLTKDSLVYRMGFYADFKFNEKPLALNRYHCHRLK</sequence>
<reference evidence="3" key="1">
    <citation type="submission" date="2024-03" db="EMBL/GenBank/DDBJ databases">
        <title>Chitinophaga horti sp. nov., isolated from garden soil.</title>
        <authorList>
            <person name="Lee D.S."/>
            <person name="Han D.M."/>
            <person name="Baek J.H."/>
            <person name="Choi D.G."/>
            <person name="Jeon J.H."/>
            <person name="Jeon C.O."/>
        </authorList>
    </citation>
    <scope>NUCLEOTIDE SEQUENCE [LARGE SCALE GENOMIC DNA]</scope>
    <source>
        <strain evidence="3">GPA1</strain>
    </source>
</reference>
<gene>
    <name evidence="2" type="ORF">WJU16_20595</name>
</gene>
<evidence type="ECO:0000313" key="2">
    <source>
        <dbReference type="EMBL" id="WZN40370.1"/>
    </source>
</evidence>
<protein>
    <submittedName>
        <fullName evidence="2">Uncharacterized protein</fullName>
    </submittedName>
</protein>
<dbReference type="Proteomes" id="UP001485459">
    <property type="component" value="Chromosome"/>
</dbReference>
<proteinExistence type="predicted"/>
<dbReference type="RefSeq" id="WP_341835293.1">
    <property type="nucleotide sequence ID" value="NZ_CP149822.1"/>
</dbReference>
<keyword evidence="3" id="KW-1185">Reference proteome</keyword>
<organism evidence="2 3">
    <name type="scientific">Chitinophaga pollutisoli</name>
    <dbReference type="NCBI Taxonomy" id="3133966"/>
    <lineage>
        <taxon>Bacteria</taxon>
        <taxon>Pseudomonadati</taxon>
        <taxon>Bacteroidota</taxon>
        <taxon>Chitinophagia</taxon>
        <taxon>Chitinophagales</taxon>
        <taxon>Chitinophagaceae</taxon>
        <taxon>Chitinophaga</taxon>
    </lineage>
</organism>
<feature type="chain" id="PRO_5045270469" evidence="1">
    <location>
        <begin position="23"/>
        <end position="144"/>
    </location>
</feature>
<name>A0ABZ2YMI6_9BACT</name>
<accession>A0ABZ2YMI6</accession>
<feature type="signal peptide" evidence="1">
    <location>
        <begin position="1"/>
        <end position="22"/>
    </location>
</feature>
<keyword evidence="1" id="KW-0732">Signal</keyword>
<evidence type="ECO:0000256" key="1">
    <source>
        <dbReference type="SAM" id="SignalP"/>
    </source>
</evidence>
<dbReference type="EMBL" id="CP149822">
    <property type="protein sequence ID" value="WZN40370.1"/>
    <property type="molecule type" value="Genomic_DNA"/>
</dbReference>
<evidence type="ECO:0000313" key="3">
    <source>
        <dbReference type="Proteomes" id="UP001485459"/>
    </source>
</evidence>